<feature type="transmembrane region" description="Helical" evidence="1">
    <location>
        <begin position="12"/>
        <end position="32"/>
    </location>
</feature>
<dbReference type="EMBL" id="FOEH01000003">
    <property type="protein sequence ID" value="SEQ47701.1"/>
    <property type="molecule type" value="Genomic_DNA"/>
</dbReference>
<accession>A0A1H9GC70</accession>
<gene>
    <name evidence="2" type="ORF">SAMN05216232_2553</name>
</gene>
<evidence type="ECO:0000313" key="2">
    <source>
        <dbReference type="EMBL" id="SEQ47701.1"/>
    </source>
</evidence>
<comment type="caution">
    <text evidence="2">The sequence shown here is derived from an EMBL/GenBank/DDBJ whole genome shotgun (WGS) entry which is preliminary data.</text>
</comment>
<evidence type="ECO:0000256" key="1">
    <source>
        <dbReference type="SAM" id="Phobius"/>
    </source>
</evidence>
<name>A0A1H9GC70_9BACI</name>
<dbReference type="Proteomes" id="UP000198733">
    <property type="component" value="Unassembled WGS sequence"/>
</dbReference>
<protein>
    <submittedName>
        <fullName evidence="2">Uncharacterized protein</fullName>
    </submittedName>
</protein>
<reference evidence="2 3" key="1">
    <citation type="submission" date="2016-10" db="EMBL/GenBank/DDBJ databases">
        <authorList>
            <person name="Varghese N."/>
            <person name="Submissions S."/>
        </authorList>
    </citation>
    <scope>NUCLEOTIDE SEQUENCE [LARGE SCALE GENOMIC DNA]</scope>
    <source>
        <strain evidence="2 3">CGMCC 1.7734</strain>
    </source>
</reference>
<keyword evidence="3" id="KW-1185">Reference proteome</keyword>
<keyword evidence="1" id="KW-0812">Transmembrane</keyword>
<organism evidence="2 3">
    <name type="scientific">Virgibacillus subterraneus</name>
    <dbReference type="NCBI Taxonomy" id="621109"/>
    <lineage>
        <taxon>Bacteria</taxon>
        <taxon>Bacillati</taxon>
        <taxon>Bacillota</taxon>
        <taxon>Bacilli</taxon>
        <taxon>Bacillales</taxon>
        <taxon>Bacillaceae</taxon>
        <taxon>Virgibacillus</taxon>
    </lineage>
</organism>
<sequence length="81" mass="9896">MSIYLIYMRVKEVSILISILPLKVYMTLYWQYIYNTKCIKYHNRLCIRDECLFLIWETVRQSFLCSNLAHVNKAYSRFDSQ</sequence>
<evidence type="ECO:0000313" key="3">
    <source>
        <dbReference type="Proteomes" id="UP000198733"/>
    </source>
</evidence>
<keyword evidence="1" id="KW-1133">Transmembrane helix</keyword>
<keyword evidence="1" id="KW-0472">Membrane</keyword>
<proteinExistence type="predicted"/>